<dbReference type="EMBL" id="FNQF01000002">
    <property type="protein sequence ID" value="SDZ90426.1"/>
    <property type="molecule type" value="Genomic_DNA"/>
</dbReference>
<comment type="similarity">
    <text evidence="3 9 11">Belongs to the uracil-DNA glycosylase (UDG) superfamily. UNG family.</text>
</comment>
<dbReference type="PANTHER" id="PTHR11264">
    <property type="entry name" value="URACIL-DNA GLYCOSYLASE"/>
    <property type="match status" value="1"/>
</dbReference>
<dbReference type="NCBIfam" id="TIGR00628">
    <property type="entry name" value="ung"/>
    <property type="match status" value="1"/>
</dbReference>
<dbReference type="STRING" id="908615.SAMN05421540_102135"/>
<sequence>MDVKIETSWKKNLKNEFDKEYFEYLVAFVKDEYQNYQCFPKSSDLFRAFDLTAFDDVKVVILGQDPYHNYNQADGLSFSVPKTTAVPPSLKNIFKEIETDLNIKPQTHGNLTHWAEQGVLLLNAILSVRAHNPGSHRDKGWEKFTNQVIETLSSEREGLVFMLWGGFAKKKVKLIDHKKHLILESGHPSPLSANRGYWFGNQHFSKANAYFEEKNKSKIDW</sequence>
<evidence type="ECO:0000256" key="3">
    <source>
        <dbReference type="ARBA" id="ARBA00008184"/>
    </source>
</evidence>
<evidence type="ECO:0000256" key="2">
    <source>
        <dbReference type="ARBA" id="ARBA00002631"/>
    </source>
</evidence>
<name>A0A1H3WTG0_9FLAO</name>
<dbReference type="NCBIfam" id="NF003591">
    <property type="entry name" value="PRK05254.1-4"/>
    <property type="match status" value="1"/>
</dbReference>
<dbReference type="PANTHER" id="PTHR11264:SF0">
    <property type="entry name" value="URACIL-DNA GLYCOSYLASE"/>
    <property type="match status" value="1"/>
</dbReference>
<evidence type="ECO:0000256" key="4">
    <source>
        <dbReference type="ARBA" id="ARBA00012030"/>
    </source>
</evidence>
<evidence type="ECO:0000313" key="13">
    <source>
        <dbReference type="EMBL" id="SDZ90426.1"/>
    </source>
</evidence>
<dbReference type="Pfam" id="PF03167">
    <property type="entry name" value="UDG"/>
    <property type="match status" value="1"/>
</dbReference>
<evidence type="ECO:0000256" key="9">
    <source>
        <dbReference type="HAMAP-Rule" id="MF_00148"/>
    </source>
</evidence>
<evidence type="ECO:0000256" key="7">
    <source>
        <dbReference type="ARBA" id="ARBA00022801"/>
    </source>
</evidence>
<dbReference type="GO" id="GO:0005737">
    <property type="term" value="C:cytoplasm"/>
    <property type="evidence" value="ECO:0007669"/>
    <property type="project" value="UniProtKB-SubCell"/>
</dbReference>
<dbReference type="InterPro" id="IPR005122">
    <property type="entry name" value="Uracil-DNA_glycosylase-like"/>
</dbReference>
<keyword evidence="7 9" id="KW-0378">Hydrolase</keyword>
<dbReference type="AlphaFoldDB" id="A0A1H3WTG0"/>
<evidence type="ECO:0000256" key="1">
    <source>
        <dbReference type="ARBA" id="ARBA00001400"/>
    </source>
</evidence>
<dbReference type="SMART" id="SM00987">
    <property type="entry name" value="UreE_C"/>
    <property type="match status" value="1"/>
</dbReference>
<keyword evidence="8 9" id="KW-0234">DNA repair</keyword>
<evidence type="ECO:0000259" key="12">
    <source>
        <dbReference type="SMART" id="SM00986"/>
    </source>
</evidence>
<evidence type="ECO:0000256" key="5">
    <source>
        <dbReference type="ARBA" id="ARBA00018429"/>
    </source>
</evidence>
<dbReference type="GO" id="GO:0004844">
    <property type="term" value="F:uracil DNA N-glycosylase activity"/>
    <property type="evidence" value="ECO:0007669"/>
    <property type="project" value="UniProtKB-UniRule"/>
</dbReference>
<dbReference type="EC" id="3.2.2.27" evidence="4 9"/>
<dbReference type="NCBIfam" id="NF003589">
    <property type="entry name" value="PRK05254.1-2"/>
    <property type="match status" value="1"/>
</dbReference>
<dbReference type="SMART" id="SM00986">
    <property type="entry name" value="UDG"/>
    <property type="match status" value="1"/>
</dbReference>
<dbReference type="RefSeq" id="WP_093239174.1">
    <property type="nucleotide sequence ID" value="NZ_FNQF01000002.1"/>
</dbReference>
<protein>
    <recommendedName>
        <fullName evidence="5 9">Uracil-DNA glycosylase</fullName>
        <shortName evidence="9">UDG</shortName>
        <ecNumber evidence="4 9">3.2.2.27</ecNumber>
    </recommendedName>
</protein>
<dbReference type="NCBIfam" id="NF003588">
    <property type="entry name" value="PRK05254.1-1"/>
    <property type="match status" value="1"/>
</dbReference>
<comment type="function">
    <text evidence="2 9 11">Excises uracil residues from the DNA which can arise as a result of misincorporation of dUMP residues by DNA polymerase or due to deamination of cytosine.</text>
</comment>
<dbReference type="FunFam" id="3.40.470.10:FF:000001">
    <property type="entry name" value="Uracil-DNA glycosylase"/>
    <property type="match status" value="1"/>
</dbReference>
<evidence type="ECO:0000256" key="8">
    <source>
        <dbReference type="ARBA" id="ARBA00023204"/>
    </source>
</evidence>
<keyword evidence="14" id="KW-1185">Reference proteome</keyword>
<evidence type="ECO:0000256" key="11">
    <source>
        <dbReference type="RuleBase" id="RU003780"/>
    </source>
</evidence>
<keyword evidence="6 9" id="KW-0227">DNA damage</keyword>
<dbReference type="SUPFAM" id="SSF52141">
    <property type="entry name" value="Uracil-DNA glycosylase-like"/>
    <property type="match status" value="1"/>
</dbReference>
<dbReference type="InterPro" id="IPR018085">
    <property type="entry name" value="Ura-DNA_Glyclase_AS"/>
</dbReference>
<dbReference type="GO" id="GO:0097510">
    <property type="term" value="P:base-excision repair, AP site formation via deaminated base removal"/>
    <property type="evidence" value="ECO:0007669"/>
    <property type="project" value="TreeGrafter"/>
</dbReference>
<evidence type="ECO:0000256" key="6">
    <source>
        <dbReference type="ARBA" id="ARBA00022763"/>
    </source>
</evidence>
<dbReference type="CDD" id="cd10027">
    <property type="entry name" value="UDG-F1-like"/>
    <property type="match status" value="1"/>
</dbReference>
<comment type="subcellular location">
    <subcellularLocation>
        <location evidence="9">Cytoplasm</location>
    </subcellularLocation>
</comment>
<evidence type="ECO:0000313" key="14">
    <source>
        <dbReference type="Proteomes" id="UP000198820"/>
    </source>
</evidence>
<proteinExistence type="inferred from homology"/>
<organism evidence="13 14">
    <name type="scientific">Psychroflexus halocasei</name>
    <dbReference type="NCBI Taxonomy" id="908615"/>
    <lineage>
        <taxon>Bacteria</taxon>
        <taxon>Pseudomonadati</taxon>
        <taxon>Bacteroidota</taxon>
        <taxon>Flavobacteriia</taxon>
        <taxon>Flavobacteriales</taxon>
        <taxon>Flavobacteriaceae</taxon>
        <taxon>Psychroflexus</taxon>
    </lineage>
</organism>
<keyword evidence="9" id="KW-0963">Cytoplasm</keyword>
<reference evidence="13 14" key="1">
    <citation type="submission" date="2016-10" db="EMBL/GenBank/DDBJ databases">
        <authorList>
            <person name="de Groot N.N."/>
        </authorList>
    </citation>
    <scope>NUCLEOTIDE SEQUENCE [LARGE SCALE GENOMIC DNA]</scope>
    <source>
        <strain evidence="13 14">DSM 23581</strain>
    </source>
</reference>
<feature type="domain" description="Uracil-DNA glycosylase-like" evidence="12">
    <location>
        <begin position="50"/>
        <end position="211"/>
    </location>
</feature>
<dbReference type="NCBIfam" id="NF003592">
    <property type="entry name" value="PRK05254.1-5"/>
    <property type="match status" value="1"/>
</dbReference>
<feature type="active site" description="Proton acceptor" evidence="9 10">
    <location>
        <position position="65"/>
    </location>
</feature>
<dbReference type="HAMAP" id="MF_00148">
    <property type="entry name" value="UDG"/>
    <property type="match status" value="1"/>
</dbReference>
<dbReference type="Gene3D" id="3.40.470.10">
    <property type="entry name" value="Uracil-DNA glycosylase-like domain"/>
    <property type="match status" value="1"/>
</dbReference>
<dbReference type="InterPro" id="IPR002043">
    <property type="entry name" value="UDG_fam1"/>
</dbReference>
<gene>
    <name evidence="9" type="primary">ung</name>
    <name evidence="13" type="ORF">SAMN05421540_102135</name>
</gene>
<dbReference type="PROSITE" id="PS00130">
    <property type="entry name" value="U_DNA_GLYCOSYLASE"/>
    <property type="match status" value="1"/>
</dbReference>
<dbReference type="InterPro" id="IPR036895">
    <property type="entry name" value="Uracil-DNA_glycosylase-like_sf"/>
</dbReference>
<comment type="catalytic activity">
    <reaction evidence="1 9 11">
        <text>Hydrolyzes single-stranded DNA or mismatched double-stranded DNA and polynucleotides, releasing free uracil.</text>
        <dbReference type="EC" id="3.2.2.27"/>
    </reaction>
</comment>
<dbReference type="Proteomes" id="UP000198820">
    <property type="component" value="Unassembled WGS sequence"/>
</dbReference>
<evidence type="ECO:0000256" key="10">
    <source>
        <dbReference type="PROSITE-ProRule" id="PRU10072"/>
    </source>
</evidence>
<accession>A0A1H3WTG0</accession>